<evidence type="ECO:0000256" key="3">
    <source>
        <dbReference type="ARBA" id="ARBA00022670"/>
    </source>
</evidence>
<comment type="caution">
    <text evidence="8">The sequence shown here is derived from an EMBL/GenBank/DDBJ whole genome shotgun (WGS) entry which is preliminary data.</text>
</comment>
<keyword evidence="9" id="KW-1185">Reference proteome</keyword>
<dbReference type="PANTHER" id="PTHR43390">
    <property type="entry name" value="SIGNAL PEPTIDASE I"/>
    <property type="match status" value="1"/>
</dbReference>
<feature type="transmembrane region" description="Helical" evidence="6">
    <location>
        <begin position="21"/>
        <end position="45"/>
    </location>
</feature>
<dbReference type="CDD" id="cd06530">
    <property type="entry name" value="S26_SPase_I"/>
    <property type="match status" value="1"/>
</dbReference>
<protein>
    <recommendedName>
        <fullName evidence="7">Peptidase S26 domain-containing protein</fullName>
    </recommendedName>
</protein>
<evidence type="ECO:0000256" key="5">
    <source>
        <dbReference type="PIRSR" id="PIRSR600223-1"/>
    </source>
</evidence>
<dbReference type="PANTHER" id="PTHR43390:SF1">
    <property type="entry name" value="CHLOROPLAST PROCESSING PEPTIDASE"/>
    <property type="match status" value="1"/>
</dbReference>
<feature type="active site" evidence="5">
    <location>
        <position position="49"/>
    </location>
</feature>
<evidence type="ECO:0000313" key="8">
    <source>
        <dbReference type="EMBL" id="TDD05283.1"/>
    </source>
</evidence>
<keyword evidence="6" id="KW-0472">Membrane</keyword>
<feature type="active site" evidence="5">
    <location>
        <position position="102"/>
    </location>
</feature>
<dbReference type="PRINTS" id="PR00727">
    <property type="entry name" value="LEADERPTASE"/>
</dbReference>
<name>A0A4R4VQ86_9ACTN</name>
<dbReference type="AlphaFoldDB" id="A0A4R4VQ86"/>
<evidence type="ECO:0000259" key="7">
    <source>
        <dbReference type="Pfam" id="PF10502"/>
    </source>
</evidence>
<reference evidence="8 9" key="1">
    <citation type="submission" date="2019-03" db="EMBL/GenBank/DDBJ databases">
        <title>Draft genome sequences of novel Actinobacteria.</title>
        <authorList>
            <person name="Sahin N."/>
            <person name="Ay H."/>
            <person name="Saygin H."/>
        </authorList>
    </citation>
    <scope>NUCLEOTIDE SEQUENCE [LARGE SCALE GENOMIC DNA]</scope>
    <source>
        <strain evidence="8 9">KC310</strain>
    </source>
</reference>
<comment type="subcellular location">
    <subcellularLocation>
        <location evidence="1">Cell membrane</location>
        <topology evidence="1">Single-pass type II membrane protein</topology>
    </subcellularLocation>
</comment>
<comment type="similarity">
    <text evidence="2">Belongs to the peptidase S26 family.</text>
</comment>
<dbReference type="InterPro" id="IPR036286">
    <property type="entry name" value="LexA/Signal_pep-like_sf"/>
</dbReference>
<keyword evidence="3" id="KW-0645">Protease</keyword>
<evidence type="ECO:0000256" key="1">
    <source>
        <dbReference type="ARBA" id="ARBA00004401"/>
    </source>
</evidence>
<dbReference type="InterPro" id="IPR019756">
    <property type="entry name" value="Pept_S26A_signal_pept_1_Ser-AS"/>
</dbReference>
<accession>A0A4R4VQ86</accession>
<dbReference type="PROSITE" id="PS00501">
    <property type="entry name" value="SPASE_I_1"/>
    <property type="match status" value="1"/>
</dbReference>
<keyword evidence="6" id="KW-1133">Transmembrane helix</keyword>
<keyword evidence="4" id="KW-0378">Hydrolase</keyword>
<feature type="domain" description="Peptidase S26" evidence="7">
    <location>
        <begin position="116"/>
        <end position="152"/>
    </location>
</feature>
<evidence type="ECO:0000256" key="6">
    <source>
        <dbReference type="SAM" id="Phobius"/>
    </source>
</evidence>
<dbReference type="InterPro" id="IPR019533">
    <property type="entry name" value="Peptidase_S26"/>
</dbReference>
<dbReference type="SUPFAM" id="SSF51306">
    <property type="entry name" value="LexA/Signal peptidase"/>
    <property type="match status" value="1"/>
</dbReference>
<gene>
    <name evidence="8" type="ORF">E1292_17520</name>
</gene>
<feature type="domain" description="Peptidase S26" evidence="7">
    <location>
        <begin position="25"/>
        <end position="110"/>
    </location>
</feature>
<dbReference type="EMBL" id="SMKO01000040">
    <property type="protein sequence ID" value="TDD05283.1"/>
    <property type="molecule type" value="Genomic_DNA"/>
</dbReference>
<evidence type="ECO:0000256" key="2">
    <source>
        <dbReference type="ARBA" id="ARBA00009370"/>
    </source>
</evidence>
<evidence type="ECO:0000256" key="4">
    <source>
        <dbReference type="ARBA" id="ARBA00022801"/>
    </source>
</evidence>
<keyword evidence="6" id="KW-0812">Transmembrane</keyword>
<organism evidence="8 9">
    <name type="scientific">Nonomuraea deserti</name>
    <dbReference type="NCBI Taxonomy" id="1848322"/>
    <lineage>
        <taxon>Bacteria</taxon>
        <taxon>Bacillati</taxon>
        <taxon>Actinomycetota</taxon>
        <taxon>Actinomycetes</taxon>
        <taxon>Streptosporangiales</taxon>
        <taxon>Streptosporangiaceae</taxon>
        <taxon>Nonomuraea</taxon>
    </lineage>
</organism>
<dbReference type="InterPro" id="IPR000223">
    <property type="entry name" value="Pept_S26A_signal_pept_1"/>
</dbReference>
<evidence type="ECO:0000313" key="9">
    <source>
        <dbReference type="Proteomes" id="UP000295258"/>
    </source>
</evidence>
<dbReference type="Pfam" id="PF10502">
    <property type="entry name" value="Peptidase_S26"/>
    <property type="match status" value="2"/>
</dbReference>
<dbReference type="Gene3D" id="2.10.109.10">
    <property type="entry name" value="Umud Fragment, subunit A"/>
    <property type="match status" value="1"/>
</dbReference>
<proteinExistence type="inferred from homology"/>
<dbReference type="GO" id="GO:0004252">
    <property type="term" value="F:serine-type endopeptidase activity"/>
    <property type="evidence" value="ECO:0007669"/>
    <property type="project" value="InterPro"/>
</dbReference>
<dbReference type="Proteomes" id="UP000295258">
    <property type="component" value="Unassembled WGS sequence"/>
</dbReference>
<dbReference type="GO" id="GO:0005886">
    <property type="term" value="C:plasma membrane"/>
    <property type="evidence" value="ECO:0007669"/>
    <property type="project" value="UniProtKB-SubCell"/>
</dbReference>
<dbReference type="GO" id="GO:0006465">
    <property type="term" value="P:signal peptide processing"/>
    <property type="evidence" value="ECO:0007669"/>
    <property type="project" value="InterPro"/>
</dbReference>
<sequence>MCPGRPPSHSRESVVVQLVRVGVISCAAALGLAALIRGALIVVTVDGYSMAPTLSHGDRILVLRRRFGGRARRGSIVVMLSPAMAEAGVEIAADRPERSLVKRVTALGGDPDPRGGGIVPAGSLFIVGDSAYSVDSREFGPIPAELLLGVVIRRMSAERPGSDRGR</sequence>